<protein>
    <recommendedName>
        <fullName evidence="4">Tetratricopeptide repeat protein</fullName>
    </recommendedName>
</protein>
<name>A0ABY2RD65_9NOCA</name>
<keyword evidence="1" id="KW-0812">Transmembrane</keyword>
<sequence length="156" mass="17207">MKNGTTKVVVTIAAIVLALGFYFVLLGQRGLDLIREGGVAPIGLGIGVLLLPVLGVWIVVVTLRAGFAHQHLAQRIADEGLELDVSELPRRPSGRIDRDAADQLFAQVKSEWEADPDNWRNSYRLARAYDYAGDRGRARDTMRRAVALEQAEREQG</sequence>
<evidence type="ECO:0000313" key="3">
    <source>
        <dbReference type="Proteomes" id="UP000305109"/>
    </source>
</evidence>
<feature type="transmembrane region" description="Helical" evidence="1">
    <location>
        <begin position="7"/>
        <end position="27"/>
    </location>
</feature>
<evidence type="ECO:0000313" key="2">
    <source>
        <dbReference type="EMBL" id="TJZ73398.1"/>
    </source>
</evidence>
<keyword evidence="1" id="KW-1133">Transmembrane helix</keyword>
<keyword evidence="3" id="KW-1185">Reference proteome</keyword>
<feature type="transmembrane region" description="Helical" evidence="1">
    <location>
        <begin position="39"/>
        <end position="63"/>
    </location>
</feature>
<keyword evidence="1" id="KW-0472">Membrane</keyword>
<comment type="caution">
    <text evidence="2">The sequence shown here is derived from an EMBL/GenBank/DDBJ whole genome shotgun (WGS) entry which is preliminary data.</text>
</comment>
<dbReference type="RefSeq" id="WP_136912166.1">
    <property type="nucleotide sequence ID" value="NZ_SUMD01000019.1"/>
</dbReference>
<proteinExistence type="predicted"/>
<dbReference type="Proteomes" id="UP000305109">
    <property type="component" value="Unassembled WGS sequence"/>
</dbReference>
<organism evidence="2 3">
    <name type="scientific">Rhodococcus oryzae</name>
    <dbReference type="NCBI Taxonomy" id="2571143"/>
    <lineage>
        <taxon>Bacteria</taxon>
        <taxon>Bacillati</taxon>
        <taxon>Actinomycetota</taxon>
        <taxon>Actinomycetes</taxon>
        <taxon>Mycobacteriales</taxon>
        <taxon>Nocardiaceae</taxon>
        <taxon>Rhodococcus</taxon>
    </lineage>
</organism>
<accession>A0ABY2RD65</accession>
<evidence type="ECO:0000256" key="1">
    <source>
        <dbReference type="SAM" id="Phobius"/>
    </source>
</evidence>
<gene>
    <name evidence="2" type="ORF">FCG67_24460</name>
</gene>
<evidence type="ECO:0008006" key="4">
    <source>
        <dbReference type="Google" id="ProtNLM"/>
    </source>
</evidence>
<reference evidence="2 3" key="1">
    <citation type="submission" date="2019-04" db="EMBL/GenBank/DDBJ databases">
        <title>Rhodococcus oryzae sp. nov., a novel actinomycete isolated from rhizosphere soil of rice (Oryza sativa L.).</title>
        <authorList>
            <person name="Li C."/>
        </authorList>
    </citation>
    <scope>NUCLEOTIDE SEQUENCE [LARGE SCALE GENOMIC DNA]</scope>
    <source>
        <strain evidence="2 3">NEAU-CX67</strain>
    </source>
</reference>
<dbReference type="EMBL" id="SUMD01000019">
    <property type="protein sequence ID" value="TJZ73398.1"/>
    <property type="molecule type" value="Genomic_DNA"/>
</dbReference>